<dbReference type="AlphaFoldDB" id="A0A914DE07"/>
<dbReference type="InterPro" id="IPR038717">
    <property type="entry name" value="Tc1-like_DDE_dom"/>
</dbReference>
<evidence type="ECO:0000313" key="2">
    <source>
        <dbReference type="Proteomes" id="UP000887540"/>
    </source>
</evidence>
<evidence type="ECO:0000259" key="1">
    <source>
        <dbReference type="Pfam" id="PF13358"/>
    </source>
</evidence>
<feature type="domain" description="Tc1-like transposase DDE" evidence="1">
    <location>
        <begin position="6"/>
        <end position="65"/>
    </location>
</feature>
<proteinExistence type="predicted"/>
<name>A0A914DE07_9BILA</name>
<keyword evidence="2" id="KW-1185">Reference proteome</keyword>
<evidence type="ECO:0000313" key="3">
    <source>
        <dbReference type="WBParaSite" id="ACRNAN_scaffold2265.g26742.t1"/>
    </source>
</evidence>
<reference evidence="3" key="1">
    <citation type="submission" date="2022-11" db="UniProtKB">
        <authorList>
            <consortium name="WormBaseParasite"/>
        </authorList>
    </citation>
    <scope>IDENTIFICATION</scope>
</reference>
<organism evidence="2 3">
    <name type="scientific">Acrobeloides nanus</name>
    <dbReference type="NCBI Taxonomy" id="290746"/>
    <lineage>
        <taxon>Eukaryota</taxon>
        <taxon>Metazoa</taxon>
        <taxon>Ecdysozoa</taxon>
        <taxon>Nematoda</taxon>
        <taxon>Chromadorea</taxon>
        <taxon>Rhabditida</taxon>
        <taxon>Tylenchina</taxon>
        <taxon>Cephalobomorpha</taxon>
        <taxon>Cephaloboidea</taxon>
        <taxon>Cephalobidae</taxon>
        <taxon>Acrobeloides</taxon>
    </lineage>
</organism>
<accession>A0A914DE07</accession>
<dbReference type="WBParaSite" id="ACRNAN_scaffold2265.g26742.t1">
    <property type="protein sequence ID" value="ACRNAN_scaffold2265.g26742.t1"/>
    <property type="gene ID" value="ACRNAN_scaffold2265.g26742"/>
</dbReference>
<dbReference type="InterPro" id="IPR036397">
    <property type="entry name" value="RNaseH_sf"/>
</dbReference>
<sequence length="104" mass="12339">MKFQQDNAKIHVSRSTERWFEAQNIPLLDWPNRFPDLNPMENLWAILARRVYANNKQYETVQELKDAITTVFAELDQEVIDNPVRSMPNRIYQLINRNGGLTDY</sequence>
<dbReference type="GO" id="GO:0003676">
    <property type="term" value="F:nucleic acid binding"/>
    <property type="evidence" value="ECO:0007669"/>
    <property type="project" value="InterPro"/>
</dbReference>
<dbReference type="Pfam" id="PF13358">
    <property type="entry name" value="DDE_3"/>
    <property type="match status" value="1"/>
</dbReference>
<dbReference type="Proteomes" id="UP000887540">
    <property type="component" value="Unplaced"/>
</dbReference>
<protein>
    <submittedName>
        <fullName evidence="3">Tc1-like transposase DDE domain-containing protein</fullName>
    </submittedName>
</protein>
<dbReference type="Gene3D" id="3.30.420.10">
    <property type="entry name" value="Ribonuclease H-like superfamily/Ribonuclease H"/>
    <property type="match status" value="1"/>
</dbReference>